<keyword evidence="4" id="KW-0813">Transport</keyword>
<dbReference type="GO" id="GO:0000139">
    <property type="term" value="C:Golgi membrane"/>
    <property type="evidence" value="ECO:0007669"/>
    <property type="project" value="UniProtKB-SubCell"/>
</dbReference>
<keyword evidence="8" id="KW-0931">ER-Golgi transport</keyword>
<feature type="domain" description="COPA/B TPR" evidence="13">
    <location>
        <begin position="26"/>
        <end position="203"/>
    </location>
</feature>
<keyword evidence="5" id="KW-0963">Cytoplasm</keyword>
<keyword evidence="11" id="KW-0472">Membrane</keyword>
<dbReference type="GO" id="GO:0015031">
    <property type="term" value="P:protein transport"/>
    <property type="evidence" value="ECO:0007669"/>
    <property type="project" value="UniProtKB-KW"/>
</dbReference>
<dbReference type="GO" id="GO:0016192">
    <property type="term" value="P:vesicle-mediated transport"/>
    <property type="evidence" value="ECO:0007669"/>
    <property type="project" value="UniProtKB-KW"/>
</dbReference>
<dbReference type="OrthoDB" id="10261470at2759"/>
<evidence type="ECO:0000256" key="2">
    <source>
        <dbReference type="ARBA" id="ARBA00004347"/>
    </source>
</evidence>
<evidence type="ECO:0000256" key="10">
    <source>
        <dbReference type="ARBA" id="ARBA00023034"/>
    </source>
</evidence>
<keyword evidence="10" id="KW-0333">Golgi apparatus</keyword>
<dbReference type="GO" id="GO:0030663">
    <property type="term" value="C:COPI-coated vesicle membrane"/>
    <property type="evidence" value="ECO:0007669"/>
    <property type="project" value="UniProtKB-SubCell"/>
</dbReference>
<dbReference type="InterPro" id="IPR056176">
    <property type="entry name" value="TPR_COPA_B"/>
</dbReference>
<keyword evidence="7" id="KW-0677">Repeat</keyword>
<keyword evidence="9" id="KW-0653">Protein transport</keyword>
<protein>
    <recommendedName>
        <fullName evidence="13">COPA/B TPR domain-containing protein</fullName>
    </recommendedName>
</protein>
<evidence type="ECO:0000313" key="15">
    <source>
        <dbReference type="Proteomes" id="UP000268321"/>
    </source>
</evidence>
<dbReference type="Pfam" id="PF23953">
    <property type="entry name" value="TPR_COPA_B"/>
    <property type="match status" value="1"/>
</dbReference>
<evidence type="ECO:0000313" key="14">
    <source>
        <dbReference type="EMBL" id="RKP28707.1"/>
    </source>
</evidence>
<dbReference type="FunFam" id="1.25.40.470:FF:000001">
    <property type="entry name" value="Coatomer subunit beta"/>
    <property type="match status" value="1"/>
</dbReference>
<evidence type="ECO:0000256" key="1">
    <source>
        <dbReference type="ARBA" id="ARBA00004255"/>
    </source>
</evidence>
<evidence type="ECO:0000256" key="7">
    <source>
        <dbReference type="ARBA" id="ARBA00022737"/>
    </source>
</evidence>
<keyword evidence="15" id="KW-1185">Reference proteome</keyword>
<evidence type="ECO:0000256" key="4">
    <source>
        <dbReference type="ARBA" id="ARBA00022448"/>
    </source>
</evidence>
<dbReference type="EMBL" id="ML004657">
    <property type="protein sequence ID" value="RKP28707.1"/>
    <property type="molecule type" value="Genomic_DNA"/>
</dbReference>
<evidence type="ECO:0000256" key="8">
    <source>
        <dbReference type="ARBA" id="ARBA00022892"/>
    </source>
</evidence>
<reference evidence="15" key="1">
    <citation type="journal article" date="2018" name="Nat. Microbiol.">
        <title>Leveraging single-cell genomics to expand the fungal tree of life.</title>
        <authorList>
            <person name="Ahrendt S.R."/>
            <person name="Quandt C.A."/>
            <person name="Ciobanu D."/>
            <person name="Clum A."/>
            <person name="Salamov A."/>
            <person name="Andreopoulos B."/>
            <person name="Cheng J.F."/>
            <person name="Woyke T."/>
            <person name="Pelin A."/>
            <person name="Henrissat B."/>
            <person name="Reynolds N.K."/>
            <person name="Benny G.L."/>
            <person name="Smith M.E."/>
            <person name="James T.Y."/>
            <person name="Grigoriev I.V."/>
        </authorList>
    </citation>
    <scope>NUCLEOTIDE SEQUENCE [LARGE SCALE GENOMIC DNA]</scope>
    <source>
        <strain evidence="15">Baker2002</strain>
    </source>
</reference>
<proteinExistence type="inferred from homology"/>
<evidence type="ECO:0000259" key="13">
    <source>
        <dbReference type="Pfam" id="PF23953"/>
    </source>
</evidence>
<comment type="subcellular location">
    <subcellularLocation>
        <location evidence="2">Cytoplasmic vesicle</location>
        <location evidence="2">COPI-coated vesicle membrane</location>
        <topology evidence="2">Peripheral membrane protein</topology>
        <orientation evidence="2">Cytoplasmic side</orientation>
    </subcellularLocation>
    <subcellularLocation>
        <location evidence="1">Golgi apparatus membrane</location>
        <topology evidence="1">Peripheral membrane protein</topology>
        <orientation evidence="1">Cytoplasmic side</orientation>
    </subcellularLocation>
</comment>
<keyword evidence="6" id="KW-0853">WD repeat</keyword>
<dbReference type="Proteomes" id="UP000268321">
    <property type="component" value="Unassembled WGS sequence"/>
</dbReference>
<evidence type="ECO:0000256" key="3">
    <source>
        <dbReference type="ARBA" id="ARBA00010844"/>
    </source>
</evidence>
<evidence type="ECO:0000256" key="6">
    <source>
        <dbReference type="ARBA" id="ARBA00022574"/>
    </source>
</evidence>
<keyword evidence="12" id="KW-0968">Cytoplasmic vesicle</keyword>
<dbReference type="Gene3D" id="1.25.40.470">
    <property type="match status" value="1"/>
</dbReference>
<accession>A0A4P9Z7Q5</accession>
<evidence type="ECO:0000256" key="5">
    <source>
        <dbReference type="ARBA" id="ARBA00022490"/>
    </source>
</evidence>
<name>A0A4P9Z7Q5_9ASCO</name>
<organism evidence="14 15">
    <name type="scientific">Metschnikowia bicuspidata</name>
    <dbReference type="NCBI Taxonomy" id="27322"/>
    <lineage>
        <taxon>Eukaryota</taxon>
        <taxon>Fungi</taxon>
        <taxon>Dikarya</taxon>
        <taxon>Ascomycota</taxon>
        <taxon>Saccharomycotina</taxon>
        <taxon>Pichiomycetes</taxon>
        <taxon>Metschnikowiaceae</taxon>
        <taxon>Metschnikowia</taxon>
    </lineage>
</organism>
<evidence type="ECO:0000256" key="12">
    <source>
        <dbReference type="ARBA" id="ARBA00023329"/>
    </source>
</evidence>
<comment type="similarity">
    <text evidence="3">Belongs to the WD repeat COPB2 family.</text>
</comment>
<evidence type="ECO:0000256" key="9">
    <source>
        <dbReference type="ARBA" id="ARBA00022927"/>
    </source>
</evidence>
<dbReference type="AlphaFoldDB" id="A0A4P9Z7Q5"/>
<sequence>MDEETKEELPDLATIGVELLSEKYLTYLSNLGKSELNQMARFFEKTGYLKLSFEISQDFDSKFQIALKISDLALLYALLSNYQAENPQTAASNIRKWRSLGDLALKKWNINIAECCYWMAKDYSTLLLVLTSTNNRELLERLAQAADDCGRYNIAFQAWWSIKNVDKCVNLLAKTGRFSEAAFLARTYGISTDKLQKVTDQWKEQLSTTGKEKIAERLITDFSQLAVGDAPTDSLINLDDEVHVATEDPGVELAA</sequence>
<gene>
    <name evidence="14" type="ORF">METBISCDRAFT_28862</name>
</gene>
<evidence type="ECO:0000256" key="11">
    <source>
        <dbReference type="ARBA" id="ARBA00023136"/>
    </source>
</evidence>